<evidence type="ECO:0000256" key="3">
    <source>
        <dbReference type="SAM" id="MobiDB-lite"/>
    </source>
</evidence>
<dbReference type="PANTHER" id="PTHR46652">
    <property type="entry name" value="LEUCINE-RICH REPEAT AND IQ DOMAIN-CONTAINING PROTEIN 1-RELATED"/>
    <property type="match status" value="1"/>
</dbReference>
<evidence type="ECO:0000256" key="1">
    <source>
        <dbReference type="ARBA" id="ARBA00022614"/>
    </source>
</evidence>
<feature type="domain" description="MucBP" evidence="5">
    <location>
        <begin position="377"/>
        <end position="442"/>
    </location>
</feature>
<feature type="signal peptide" evidence="4">
    <location>
        <begin position="1"/>
        <end position="22"/>
    </location>
</feature>
<comment type="caution">
    <text evidence="7">The sequence shown here is derived from an EMBL/GenBank/DDBJ whole genome shotgun (WGS) entry which is preliminary data.</text>
</comment>
<dbReference type="InterPro" id="IPR009459">
    <property type="entry name" value="MucBP_dom"/>
</dbReference>
<dbReference type="RefSeq" id="WP_203630468.1">
    <property type="nucleotide sequence ID" value="NZ_BNJR01000016.1"/>
</dbReference>
<evidence type="ECO:0000313" key="8">
    <source>
        <dbReference type="Proteomes" id="UP000604765"/>
    </source>
</evidence>
<name>A0ABQ3W1T1_9LACO</name>
<dbReference type="SUPFAM" id="SSF52058">
    <property type="entry name" value="L domain-like"/>
    <property type="match status" value="1"/>
</dbReference>
<dbReference type="Pfam" id="PF06458">
    <property type="entry name" value="MucBP"/>
    <property type="match status" value="1"/>
</dbReference>
<dbReference type="InterPro" id="IPR050836">
    <property type="entry name" value="SDS22/Internalin_LRR"/>
</dbReference>
<dbReference type="InterPro" id="IPR025875">
    <property type="entry name" value="Leu-rich_rpt_4"/>
</dbReference>
<feature type="compositionally biased region" description="Polar residues" evidence="3">
    <location>
        <begin position="452"/>
        <end position="470"/>
    </location>
</feature>
<organism evidence="7 8">
    <name type="scientific">Lentilactobacillus fungorum</name>
    <dbReference type="NCBI Taxonomy" id="2201250"/>
    <lineage>
        <taxon>Bacteria</taxon>
        <taxon>Bacillati</taxon>
        <taxon>Bacillota</taxon>
        <taxon>Bacilli</taxon>
        <taxon>Lactobacillales</taxon>
        <taxon>Lactobacillaceae</taxon>
        <taxon>Lentilactobacillus</taxon>
    </lineage>
</organism>
<dbReference type="Proteomes" id="UP000604765">
    <property type="component" value="Unassembled WGS sequence"/>
</dbReference>
<evidence type="ECO:0000259" key="6">
    <source>
        <dbReference type="Pfam" id="PF19087"/>
    </source>
</evidence>
<feature type="domain" description="DUF5776" evidence="6">
    <location>
        <begin position="571"/>
        <end position="637"/>
    </location>
</feature>
<accession>A0ABQ3W1T1</accession>
<dbReference type="InterPro" id="IPR032675">
    <property type="entry name" value="LRR_dom_sf"/>
</dbReference>
<evidence type="ECO:0008006" key="9">
    <source>
        <dbReference type="Google" id="ProtNLM"/>
    </source>
</evidence>
<feature type="domain" description="DUF5776" evidence="6">
    <location>
        <begin position="642"/>
        <end position="710"/>
    </location>
</feature>
<reference evidence="7 8" key="1">
    <citation type="journal article" date="2021" name="Int. J. Syst. Evol. Microbiol.">
        <title>Lentilactobacillus fungorum sp. nov., isolated from spent mushroom substrates.</title>
        <authorList>
            <person name="Tohno M."/>
            <person name="Tanizawa Y."/>
            <person name="Kojima Y."/>
            <person name="Sakamoto M."/>
            <person name="Ohkuma M."/>
            <person name="Kobayashi H."/>
        </authorList>
    </citation>
    <scope>NUCLEOTIDE SEQUENCE [LARGE SCALE GENOMIC DNA]</scope>
    <source>
        <strain evidence="7 8">YK48G</strain>
    </source>
</reference>
<sequence length="715" mass="79226">MVSNKKLIVGLLASMLPLFSMAVAGIDTRYPVAIIARANTAADQQAINEIMPNQKLQLLVLLNLKREGIVSNAFQLSDFTLESFKADLAQLKALQWPIGTKADSDATEPVDGGNGTLGPINPGNYSLRGIEYATNLTKLSISVNYGYGHRFYHNDITDLSPLKNLTKLTYIDLVGNRISDISPIAELPNVTTLYINENCITNLNVLNAKQYTNGFNYLNQVVVLPAVDLPDNSYTWQAPFKNALPQNTETTNIKPYQPYDPKWIGTGTTASGFPVEASSPYQHIQVFRNGIFGKNVPPGKATINGDDIDYSGLAPQIQPSMDTTDPWGSSATVVRNPDTYYMIGQYRYFLGNNESNPFPVLTYFLPYTITPRVAKSVTVNYVDEQGNQIHAPQTITGSLGQAFDLSTSQYKLAIAGYTFKGYEPAAVGTISDQAQTFRLIYTKNAIPENPTGEMTTTESGTQPTVSSQPQIPLTPAQLGETTTQGAAATKTAVYALKKIYLYQNADFKKSERKVGYVKKPRVFRPMFVIDGVQYSKAGRLRYQVRDVNHDSSSAGMTGLITANAKYVRPVYYQTSHSRLTVINPKGINAYQDQNLTRKVKHFKQGQVLKVKGIVKHRLTTRYRLADGNYITGNRKLVQMGRQKMPKQVVVKRPINRYQDANLTKRNGSFKKGSRIKVTGYTYSHPTSLSQSGTKRLQVAGGYMTANKQFVKVTYK</sequence>
<keyword evidence="8" id="KW-1185">Reference proteome</keyword>
<dbReference type="Gene3D" id="3.80.10.10">
    <property type="entry name" value="Ribonuclease Inhibitor"/>
    <property type="match status" value="1"/>
</dbReference>
<dbReference type="Pfam" id="PF19087">
    <property type="entry name" value="DUF5776"/>
    <property type="match status" value="2"/>
</dbReference>
<keyword evidence="1" id="KW-0433">Leucine-rich repeat</keyword>
<protein>
    <recommendedName>
        <fullName evidence="9">MucBP domain protein</fullName>
    </recommendedName>
</protein>
<evidence type="ECO:0000259" key="5">
    <source>
        <dbReference type="Pfam" id="PF06458"/>
    </source>
</evidence>
<dbReference type="PANTHER" id="PTHR46652:SF3">
    <property type="entry name" value="LEUCINE-RICH REPEAT-CONTAINING PROTEIN 9"/>
    <property type="match status" value="1"/>
</dbReference>
<dbReference type="Pfam" id="PF12799">
    <property type="entry name" value="LRR_4"/>
    <property type="match status" value="1"/>
</dbReference>
<dbReference type="InterPro" id="IPR044081">
    <property type="entry name" value="DUF5776"/>
</dbReference>
<dbReference type="InterPro" id="IPR001611">
    <property type="entry name" value="Leu-rich_rpt"/>
</dbReference>
<feature type="chain" id="PRO_5047011377" description="MucBP domain protein" evidence="4">
    <location>
        <begin position="23"/>
        <end position="715"/>
    </location>
</feature>
<proteinExistence type="predicted"/>
<feature type="region of interest" description="Disordered" evidence="3">
    <location>
        <begin position="448"/>
        <end position="470"/>
    </location>
</feature>
<evidence type="ECO:0000256" key="2">
    <source>
        <dbReference type="ARBA" id="ARBA00022737"/>
    </source>
</evidence>
<dbReference type="EMBL" id="BNJR01000016">
    <property type="protein sequence ID" value="GHP14472.1"/>
    <property type="molecule type" value="Genomic_DNA"/>
</dbReference>
<evidence type="ECO:0000313" key="7">
    <source>
        <dbReference type="EMBL" id="GHP14472.1"/>
    </source>
</evidence>
<dbReference type="Gene3D" id="3.10.20.320">
    <property type="entry name" value="Putative peptidoglycan bound protein (lpxtg motif)"/>
    <property type="match status" value="1"/>
</dbReference>
<dbReference type="PROSITE" id="PS51450">
    <property type="entry name" value="LRR"/>
    <property type="match status" value="1"/>
</dbReference>
<keyword evidence="2" id="KW-0677">Repeat</keyword>
<gene>
    <name evidence="7" type="ORF">YK48G_18970</name>
</gene>
<evidence type="ECO:0000256" key="4">
    <source>
        <dbReference type="SAM" id="SignalP"/>
    </source>
</evidence>
<keyword evidence="4" id="KW-0732">Signal</keyword>